<dbReference type="InterPro" id="IPR036890">
    <property type="entry name" value="HATPase_C_sf"/>
</dbReference>
<dbReference type="Gene3D" id="6.10.340.10">
    <property type="match status" value="1"/>
</dbReference>
<proteinExistence type="predicted"/>
<evidence type="ECO:0000256" key="2">
    <source>
        <dbReference type="ARBA" id="ARBA00004370"/>
    </source>
</evidence>
<dbReference type="InterPro" id="IPR036097">
    <property type="entry name" value="HisK_dim/P_sf"/>
</dbReference>
<dbReference type="Gene3D" id="3.30.565.10">
    <property type="entry name" value="Histidine kinase-like ATPase, C-terminal domain"/>
    <property type="match status" value="1"/>
</dbReference>
<dbReference type="InterPro" id="IPR005467">
    <property type="entry name" value="His_kinase_dom"/>
</dbReference>
<keyword evidence="6 11" id="KW-0812">Transmembrane</keyword>
<evidence type="ECO:0000256" key="11">
    <source>
        <dbReference type="SAM" id="Phobius"/>
    </source>
</evidence>
<evidence type="ECO:0000256" key="3">
    <source>
        <dbReference type="ARBA" id="ARBA00012438"/>
    </source>
</evidence>
<feature type="domain" description="Histidine kinase" evidence="12">
    <location>
        <begin position="265"/>
        <end position="477"/>
    </location>
</feature>
<dbReference type="SMART" id="SM00388">
    <property type="entry name" value="HisKA"/>
    <property type="match status" value="1"/>
</dbReference>
<dbReference type="Pfam" id="PF00672">
    <property type="entry name" value="HAMP"/>
    <property type="match status" value="1"/>
</dbReference>
<keyword evidence="5" id="KW-0808">Transferase</keyword>
<evidence type="ECO:0000259" key="13">
    <source>
        <dbReference type="PROSITE" id="PS50885"/>
    </source>
</evidence>
<name>A0A6J7EP81_9ZZZZ</name>
<evidence type="ECO:0000256" key="9">
    <source>
        <dbReference type="ARBA" id="ARBA00023012"/>
    </source>
</evidence>
<keyword evidence="10 11" id="KW-0472">Membrane</keyword>
<evidence type="ECO:0000259" key="12">
    <source>
        <dbReference type="PROSITE" id="PS50109"/>
    </source>
</evidence>
<comment type="subcellular location">
    <subcellularLocation>
        <location evidence="2">Membrane</location>
    </subcellularLocation>
</comment>
<keyword evidence="8 11" id="KW-1133">Transmembrane helix</keyword>
<dbReference type="InterPro" id="IPR003660">
    <property type="entry name" value="HAMP_dom"/>
</dbReference>
<dbReference type="PROSITE" id="PS50885">
    <property type="entry name" value="HAMP"/>
    <property type="match status" value="1"/>
</dbReference>
<dbReference type="AlphaFoldDB" id="A0A6J7EP81"/>
<dbReference type="InterPro" id="IPR050428">
    <property type="entry name" value="TCS_sensor_his_kinase"/>
</dbReference>
<dbReference type="Gene3D" id="1.10.287.130">
    <property type="match status" value="1"/>
</dbReference>
<dbReference type="CDD" id="cd06225">
    <property type="entry name" value="HAMP"/>
    <property type="match status" value="1"/>
</dbReference>
<evidence type="ECO:0000256" key="8">
    <source>
        <dbReference type="ARBA" id="ARBA00022989"/>
    </source>
</evidence>
<evidence type="ECO:0000256" key="4">
    <source>
        <dbReference type="ARBA" id="ARBA00022553"/>
    </source>
</evidence>
<evidence type="ECO:0000256" key="6">
    <source>
        <dbReference type="ARBA" id="ARBA00022692"/>
    </source>
</evidence>
<dbReference type="SUPFAM" id="SSF55874">
    <property type="entry name" value="ATPase domain of HSP90 chaperone/DNA topoisomerase II/histidine kinase"/>
    <property type="match status" value="1"/>
</dbReference>
<evidence type="ECO:0000313" key="14">
    <source>
        <dbReference type="EMBL" id="CAB4883035.1"/>
    </source>
</evidence>
<dbReference type="EMBL" id="CAFBLU010000056">
    <property type="protein sequence ID" value="CAB4883035.1"/>
    <property type="molecule type" value="Genomic_DNA"/>
</dbReference>
<gene>
    <name evidence="14" type="ORF">UFOPK3444_01626</name>
</gene>
<dbReference type="InterPro" id="IPR004358">
    <property type="entry name" value="Sig_transdc_His_kin-like_C"/>
</dbReference>
<dbReference type="CDD" id="cd00082">
    <property type="entry name" value="HisKA"/>
    <property type="match status" value="1"/>
</dbReference>
<dbReference type="SMART" id="SM00387">
    <property type="entry name" value="HATPase_c"/>
    <property type="match status" value="1"/>
</dbReference>
<evidence type="ECO:0000256" key="10">
    <source>
        <dbReference type="ARBA" id="ARBA00023136"/>
    </source>
</evidence>
<dbReference type="InterPro" id="IPR003594">
    <property type="entry name" value="HATPase_dom"/>
</dbReference>
<evidence type="ECO:0000256" key="7">
    <source>
        <dbReference type="ARBA" id="ARBA00022777"/>
    </source>
</evidence>
<sequence length="477" mass="49789">MRPRFLSSLRARVALVVIFSTAVTLGAVGFAVVSSYEAGDLNRIDTALKTQGKRVGDAVADYTKEVDRQDGAGERAQAESGEHTAPLTLAAVGVDAESTFGDPGGLVVTFRGKTLLQSGRIPGQALTAGKEGLSTLTTPETGDWRVLTLDTDGARIVTATPLGPTERRVNDLTERALLIGLAGLLGAALIGWLLAGLATASIRRLRDSADQVSGTEDLDVRVAEPSSPAEVAALAHGVNQMLERLEHSHANTAQARDAARRFAAEAGHELRTPMTAIGTNLDLLAQPGALQRDTSEELVADLRHEHARLVRLLDSLQALARGDAAGDLPSQETDLADLAGAAVMSVHAGHHSADLSVSAPEDGIPFMGQPEGLRRICENLLENSIRHGREDGRAVLTVASDGIEATITCDDDGPGIPPADRLHVMGRFARGADARGGGSGLGLALVEQQALLHGGRVVIGDSDLGGARVEVHLPIRA</sequence>
<dbReference type="PANTHER" id="PTHR45436:SF5">
    <property type="entry name" value="SENSOR HISTIDINE KINASE TRCS"/>
    <property type="match status" value="1"/>
</dbReference>
<feature type="transmembrane region" description="Helical" evidence="11">
    <location>
        <begin position="176"/>
        <end position="198"/>
    </location>
</feature>
<comment type="catalytic activity">
    <reaction evidence="1">
        <text>ATP + protein L-histidine = ADP + protein N-phospho-L-histidine.</text>
        <dbReference type="EC" id="2.7.13.3"/>
    </reaction>
</comment>
<dbReference type="GO" id="GO:0000155">
    <property type="term" value="F:phosphorelay sensor kinase activity"/>
    <property type="evidence" value="ECO:0007669"/>
    <property type="project" value="InterPro"/>
</dbReference>
<organism evidence="14">
    <name type="scientific">freshwater metagenome</name>
    <dbReference type="NCBI Taxonomy" id="449393"/>
    <lineage>
        <taxon>unclassified sequences</taxon>
        <taxon>metagenomes</taxon>
        <taxon>ecological metagenomes</taxon>
    </lineage>
</organism>
<dbReference type="InterPro" id="IPR003661">
    <property type="entry name" value="HisK_dim/P_dom"/>
</dbReference>
<dbReference type="Pfam" id="PF00512">
    <property type="entry name" value="HisKA"/>
    <property type="match status" value="1"/>
</dbReference>
<dbReference type="CDD" id="cd00075">
    <property type="entry name" value="HATPase"/>
    <property type="match status" value="1"/>
</dbReference>
<dbReference type="GO" id="GO:0005886">
    <property type="term" value="C:plasma membrane"/>
    <property type="evidence" value="ECO:0007669"/>
    <property type="project" value="TreeGrafter"/>
</dbReference>
<dbReference type="PRINTS" id="PR00344">
    <property type="entry name" value="BCTRLSENSOR"/>
</dbReference>
<evidence type="ECO:0000256" key="1">
    <source>
        <dbReference type="ARBA" id="ARBA00000085"/>
    </source>
</evidence>
<keyword evidence="7" id="KW-0418">Kinase</keyword>
<reference evidence="14" key="1">
    <citation type="submission" date="2020-05" db="EMBL/GenBank/DDBJ databases">
        <authorList>
            <person name="Chiriac C."/>
            <person name="Salcher M."/>
            <person name="Ghai R."/>
            <person name="Kavagutti S V."/>
        </authorList>
    </citation>
    <scope>NUCLEOTIDE SEQUENCE</scope>
</reference>
<dbReference type="Pfam" id="PF02518">
    <property type="entry name" value="HATPase_c"/>
    <property type="match status" value="1"/>
</dbReference>
<evidence type="ECO:0000256" key="5">
    <source>
        <dbReference type="ARBA" id="ARBA00022679"/>
    </source>
</evidence>
<feature type="domain" description="HAMP" evidence="13">
    <location>
        <begin position="196"/>
        <end position="250"/>
    </location>
</feature>
<dbReference type="PROSITE" id="PS50109">
    <property type="entry name" value="HIS_KIN"/>
    <property type="match status" value="1"/>
</dbReference>
<dbReference type="EC" id="2.7.13.3" evidence="3"/>
<keyword evidence="9" id="KW-0902">Two-component regulatory system</keyword>
<feature type="transmembrane region" description="Helical" evidence="11">
    <location>
        <begin position="12"/>
        <end position="33"/>
    </location>
</feature>
<keyword evidence="4" id="KW-0597">Phosphoprotein</keyword>
<dbReference type="SMART" id="SM00304">
    <property type="entry name" value="HAMP"/>
    <property type="match status" value="1"/>
</dbReference>
<dbReference type="SUPFAM" id="SSF47384">
    <property type="entry name" value="Homodimeric domain of signal transducing histidine kinase"/>
    <property type="match status" value="1"/>
</dbReference>
<dbReference type="PANTHER" id="PTHR45436">
    <property type="entry name" value="SENSOR HISTIDINE KINASE YKOH"/>
    <property type="match status" value="1"/>
</dbReference>
<accession>A0A6J7EP81</accession>
<protein>
    <recommendedName>
        <fullName evidence="3">histidine kinase</fullName>
        <ecNumber evidence="3">2.7.13.3</ecNumber>
    </recommendedName>
</protein>